<evidence type="ECO:0000256" key="4">
    <source>
        <dbReference type="ARBA" id="ARBA00022833"/>
    </source>
</evidence>
<feature type="region of interest" description="Disordered" evidence="6">
    <location>
        <begin position="217"/>
        <end position="236"/>
    </location>
</feature>
<name>A0ABP1FIY7_9CHLO</name>
<dbReference type="Gene3D" id="4.10.1000.10">
    <property type="entry name" value="Zinc finger, CCCH-type"/>
    <property type="match status" value="2"/>
</dbReference>
<dbReference type="PANTHER" id="PTHR12547">
    <property type="entry name" value="CCCH ZINC FINGER/TIS11-RELATED"/>
    <property type="match status" value="1"/>
</dbReference>
<feature type="domain" description="C3H1-type" evidence="7">
    <location>
        <begin position="187"/>
        <end position="215"/>
    </location>
</feature>
<evidence type="ECO:0000313" key="8">
    <source>
        <dbReference type="EMBL" id="CAL5219901.1"/>
    </source>
</evidence>
<keyword evidence="1 5" id="KW-0479">Metal-binding</keyword>
<feature type="compositionally biased region" description="Basic and acidic residues" evidence="6">
    <location>
        <begin position="417"/>
        <end position="427"/>
    </location>
</feature>
<dbReference type="InterPro" id="IPR045877">
    <property type="entry name" value="ZFP36-like"/>
</dbReference>
<feature type="domain" description="C3H1-type" evidence="7">
    <location>
        <begin position="149"/>
        <end position="177"/>
    </location>
</feature>
<keyword evidence="2" id="KW-0677">Repeat</keyword>
<feature type="compositionally biased region" description="Polar residues" evidence="6">
    <location>
        <begin position="330"/>
        <end position="339"/>
    </location>
</feature>
<gene>
    <name evidence="8" type="primary">g1827</name>
    <name evidence="8" type="ORF">VP750_LOCUS1560</name>
</gene>
<feature type="region of interest" description="Disordered" evidence="6">
    <location>
        <begin position="330"/>
        <end position="352"/>
    </location>
</feature>
<feature type="zinc finger region" description="C3H1-type" evidence="5">
    <location>
        <begin position="187"/>
        <end position="215"/>
    </location>
</feature>
<dbReference type="SMART" id="SM00356">
    <property type="entry name" value="ZnF_C3H1"/>
    <property type="match status" value="2"/>
</dbReference>
<evidence type="ECO:0000256" key="1">
    <source>
        <dbReference type="ARBA" id="ARBA00022723"/>
    </source>
</evidence>
<comment type="caution">
    <text evidence="8">The sequence shown here is derived from an EMBL/GenBank/DDBJ whole genome shotgun (WGS) entry which is preliminary data.</text>
</comment>
<evidence type="ECO:0000313" key="9">
    <source>
        <dbReference type="Proteomes" id="UP001497392"/>
    </source>
</evidence>
<accession>A0ABP1FIY7</accession>
<feature type="region of interest" description="Disordered" evidence="6">
    <location>
        <begin position="408"/>
        <end position="444"/>
    </location>
</feature>
<keyword evidence="4 5" id="KW-0862">Zinc</keyword>
<feature type="zinc finger region" description="C3H1-type" evidence="5">
    <location>
        <begin position="149"/>
        <end position="177"/>
    </location>
</feature>
<dbReference type="PANTHER" id="PTHR12547:SF18">
    <property type="entry name" value="PROTEIN TIS11"/>
    <property type="match status" value="1"/>
</dbReference>
<keyword evidence="9" id="KW-1185">Reference proteome</keyword>
<reference evidence="8 9" key="1">
    <citation type="submission" date="2024-06" db="EMBL/GenBank/DDBJ databases">
        <authorList>
            <person name="Kraege A."/>
            <person name="Thomma B."/>
        </authorList>
    </citation>
    <scope>NUCLEOTIDE SEQUENCE [LARGE SCALE GENOMIC DNA]</scope>
</reference>
<proteinExistence type="predicted"/>
<evidence type="ECO:0000256" key="3">
    <source>
        <dbReference type="ARBA" id="ARBA00022771"/>
    </source>
</evidence>
<feature type="region of interest" description="Disordered" evidence="6">
    <location>
        <begin position="27"/>
        <end position="77"/>
    </location>
</feature>
<dbReference type="PROSITE" id="PS50103">
    <property type="entry name" value="ZF_C3H1"/>
    <property type="match status" value="2"/>
</dbReference>
<protein>
    <submittedName>
        <fullName evidence="8">G1827 protein</fullName>
    </submittedName>
</protein>
<dbReference type="Pfam" id="PF00642">
    <property type="entry name" value="zf-CCCH"/>
    <property type="match status" value="2"/>
</dbReference>
<evidence type="ECO:0000256" key="6">
    <source>
        <dbReference type="SAM" id="MobiDB-lite"/>
    </source>
</evidence>
<dbReference type="Proteomes" id="UP001497392">
    <property type="component" value="Unassembled WGS sequence"/>
</dbReference>
<feature type="compositionally biased region" description="Low complexity" evidence="6">
    <location>
        <begin position="64"/>
        <end position="77"/>
    </location>
</feature>
<evidence type="ECO:0000259" key="7">
    <source>
        <dbReference type="PROSITE" id="PS50103"/>
    </source>
</evidence>
<keyword evidence="3 5" id="KW-0863">Zinc-finger</keyword>
<dbReference type="InterPro" id="IPR000571">
    <property type="entry name" value="Znf_CCCH"/>
</dbReference>
<dbReference type="EMBL" id="CAXHTA020000002">
    <property type="protein sequence ID" value="CAL5219901.1"/>
    <property type="molecule type" value="Genomic_DNA"/>
</dbReference>
<organism evidence="8 9">
    <name type="scientific">Coccomyxa viridis</name>
    <dbReference type="NCBI Taxonomy" id="1274662"/>
    <lineage>
        <taxon>Eukaryota</taxon>
        <taxon>Viridiplantae</taxon>
        <taxon>Chlorophyta</taxon>
        <taxon>core chlorophytes</taxon>
        <taxon>Trebouxiophyceae</taxon>
        <taxon>Trebouxiophyceae incertae sedis</taxon>
        <taxon>Coccomyxaceae</taxon>
        <taxon>Coccomyxa</taxon>
    </lineage>
</organism>
<dbReference type="InterPro" id="IPR036855">
    <property type="entry name" value="Znf_CCCH_sf"/>
</dbReference>
<evidence type="ECO:0000256" key="5">
    <source>
        <dbReference type="PROSITE-ProRule" id="PRU00723"/>
    </source>
</evidence>
<sequence>MMGPHAEQTAVAGESCLQASPIADAPVMQPTGCGQKPVSPGVPPEYLQSSLTLPGMQPEPGTQVSLPSLGVGSSGGSAHSAGQFTDALAAYNTQQRLYTGLSSPQLQPILALFNAAQQAKRGLLIRAASCEVPEGSGRKLPHKRMPNVLYKTELCRTWSATGQCRYGGKCQFAHGVHELRPVQRHPKYRTEVCRTFAATGSCPYGARCKFIHSRRSSSDSYRSDASDEDYMGPEKAHSLPPNFGSPAAQNHGAMLTALCTLLANSQGRNLACDPANTNTSNPAMHCNGLLPPASETGYFQGNLASYGSSLHGSSGGGQGNSTMPYSNQCQGSPFAQNMGSPGLPGDQTAAQGPLGADVALPAHLLTAPSNTQWTSTTCSNGFSMAAGVEDCCIGMQGLWNWDGFTDNTSTAATSSDPKTDPPPKTEAHTAPFYPAVSRRATVPV</sequence>
<evidence type="ECO:0000256" key="2">
    <source>
        <dbReference type="ARBA" id="ARBA00022737"/>
    </source>
</evidence>
<dbReference type="SUPFAM" id="SSF90229">
    <property type="entry name" value="CCCH zinc finger"/>
    <property type="match status" value="2"/>
</dbReference>